<dbReference type="Proteomes" id="UP000255165">
    <property type="component" value="Unassembled WGS sequence"/>
</dbReference>
<evidence type="ECO:0000256" key="5">
    <source>
        <dbReference type="ARBA" id="ARBA00023002"/>
    </source>
</evidence>
<gene>
    <name evidence="10" type="ORF">DN412_12090</name>
</gene>
<dbReference type="CDD" id="cd03469">
    <property type="entry name" value="Rieske_RO_Alpha_N"/>
    <property type="match status" value="1"/>
</dbReference>
<keyword evidence="4" id="KW-0479">Metal-binding</keyword>
<keyword evidence="11" id="KW-1185">Reference proteome</keyword>
<organism evidence="10 11">
    <name type="scientific">Cupriavidus lacunae</name>
    <dbReference type="NCBI Taxonomy" id="2666307"/>
    <lineage>
        <taxon>Bacteria</taxon>
        <taxon>Pseudomonadati</taxon>
        <taxon>Pseudomonadota</taxon>
        <taxon>Betaproteobacteria</taxon>
        <taxon>Burkholderiales</taxon>
        <taxon>Burkholderiaceae</taxon>
        <taxon>Cupriavidus</taxon>
    </lineage>
</organism>
<evidence type="ECO:0000256" key="7">
    <source>
        <dbReference type="ARBA" id="ARBA00023014"/>
    </source>
</evidence>
<dbReference type="InterPro" id="IPR015881">
    <property type="entry name" value="ARHD_Rieske_2Fe_2S"/>
</dbReference>
<dbReference type="AlphaFoldDB" id="A0A370NWX2"/>
<dbReference type="PRINTS" id="PR00090">
    <property type="entry name" value="RNGDIOXGNASE"/>
</dbReference>
<sequence length="402" mass="45663">MNRPTEHFQPRSNMSNLKQDISVNAAVAETMISHLMNETTDLADRDIHVPVEHFVSPLRAQAEIDLMKTLPLLVAHRSELPNPGDFITRDVFGTPLLLSRQNDGSVQAFLNMCSHRGGRVETGESGNRRVFTCRYHGWSYDANGGGLRVVPYQTSFDPINFSTHGLDRIKTEEVHGLIFVDFSNNQARPVADYLGPEVEAQIAPWYLEDSTILIEKSYTLDINWKLLMDGAIDVLHPQFLHPGGVAELVETNVGVFRSYGRHGQHFSSRKKLRELAKNGDARNLGTKYIASNLVIYPNTMMIAAPEHVEFWTVWPTENPAKATVQIRFLVRKNILTPEIERRVRKSWDILENAASTEDWPMEEWIQQNATARPTGTFRYGRSELSAQHLHRQLARDLDGKEL</sequence>
<evidence type="ECO:0000256" key="4">
    <source>
        <dbReference type="ARBA" id="ARBA00022723"/>
    </source>
</evidence>
<dbReference type="Gene3D" id="3.90.380.10">
    <property type="entry name" value="Naphthalene 1,2-dioxygenase Alpha Subunit, Chain A, domain 1"/>
    <property type="match status" value="1"/>
</dbReference>
<dbReference type="EMBL" id="QKWJ01000011">
    <property type="protein sequence ID" value="RDK10102.1"/>
    <property type="molecule type" value="Genomic_DNA"/>
</dbReference>
<evidence type="ECO:0000256" key="3">
    <source>
        <dbReference type="ARBA" id="ARBA00022714"/>
    </source>
</evidence>
<dbReference type="PANTHER" id="PTHR43756">
    <property type="entry name" value="CHOLINE MONOOXYGENASE, CHLOROPLASTIC"/>
    <property type="match status" value="1"/>
</dbReference>
<dbReference type="GO" id="GO:0016491">
    <property type="term" value="F:oxidoreductase activity"/>
    <property type="evidence" value="ECO:0007669"/>
    <property type="project" value="UniProtKB-KW"/>
</dbReference>
<evidence type="ECO:0000256" key="8">
    <source>
        <dbReference type="ARBA" id="ARBA00023027"/>
    </source>
</evidence>
<dbReference type="PANTHER" id="PTHR43756:SF5">
    <property type="entry name" value="CHOLINE MONOOXYGENASE, CHLOROPLASTIC"/>
    <property type="match status" value="1"/>
</dbReference>
<dbReference type="SUPFAM" id="SSF55961">
    <property type="entry name" value="Bet v1-like"/>
    <property type="match status" value="1"/>
</dbReference>
<name>A0A370NWX2_9BURK</name>
<dbReference type="PROSITE" id="PS51296">
    <property type="entry name" value="RIESKE"/>
    <property type="match status" value="1"/>
</dbReference>
<keyword evidence="7" id="KW-0411">Iron-sulfur</keyword>
<evidence type="ECO:0000256" key="2">
    <source>
        <dbReference type="ARBA" id="ARBA00008751"/>
    </source>
</evidence>
<comment type="caution">
    <text evidence="10">The sequence shown here is derived from an EMBL/GenBank/DDBJ whole genome shotgun (WGS) entry which is preliminary data.</text>
</comment>
<dbReference type="InterPro" id="IPR017941">
    <property type="entry name" value="Rieske_2Fe-2S"/>
</dbReference>
<dbReference type="Pfam" id="PF00848">
    <property type="entry name" value="Ring_hydroxyl_A"/>
    <property type="match status" value="1"/>
</dbReference>
<dbReference type="GO" id="GO:0005506">
    <property type="term" value="F:iron ion binding"/>
    <property type="evidence" value="ECO:0007669"/>
    <property type="project" value="InterPro"/>
</dbReference>
<keyword evidence="3" id="KW-0001">2Fe-2S</keyword>
<comment type="cofactor">
    <cofactor evidence="1">
        <name>Fe cation</name>
        <dbReference type="ChEBI" id="CHEBI:24875"/>
    </cofactor>
</comment>
<evidence type="ECO:0000259" key="9">
    <source>
        <dbReference type="PROSITE" id="PS51296"/>
    </source>
</evidence>
<feature type="domain" description="Rieske" evidence="9">
    <location>
        <begin position="72"/>
        <end position="180"/>
    </location>
</feature>
<protein>
    <recommendedName>
        <fullName evidence="9">Rieske domain-containing protein</fullName>
    </recommendedName>
</protein>
<comment type="similarity">
    <text evidence="2">Belongs to the bacterial ring-hydroxylating dioxygenase alpha subunit family.</text>
</comment>
<dbReference type="InterPro" id="IPR015879">
    <property type="entry name" value="Ring_hydroxy_dOase_asu_C_dom"/>
</dbReference>
<keyword evidence="6" id="KW-0408">Iron</keyword>
<reference evidence="11" key="1">
    <citation type="submission" date="2018-06" db="EMBL/GenBank/DDBJ databases">
        <authorList>
            <person name="Feng T."/>
            <person name="Jeon C.O."/>
        </authorList>
    </citation>
    <scope>NUCLEOTIDE SEQUENCE [LARGE SCALE GENOMIC DNA]</scope>
    <source>
        <strain evidence="11">S23</strain>
    </source>
</reference>
<evidence type="ECO:0000313" key="10">
    <source>
        <dbReference type="EMBL" id="RDK10102.1"/>
    </source>
</evidence>
<dbReference type="GO" id="GO:0051537">
    <property type="term" value="F:2 iron, 2 sulfur cluster binding"/>
    <property type="evidence" value="ECO:0007669"/>
    <property type="project" value="UniProtKB-KW"/>
</dbReference>
<dbReference type="Gene3D" id="2.102.10.10">
    <property type="entry name" value="Rieske [2Fe-2S] iron-sulphur domain"/>
    <property type="match status" value="1"/>
</dbReference>
<evidence type="ECO:0000256" key="1">
    <source>
        <dbReference type="ARBA" id="ARBA00001962"/>
    </source>
</evidence>
<keyword evidence="8" id="KW-0520">NAD</keyword>
<dbReference type="InterPro" id="IPR036922">
    <property type="entry name" value="Rieske_2Fe-2S_sf"/>
</dbReference>
<evidence type="ECO:0000256" key="6">
    <source>
        <dbReference type="ARBA" id="ARBA00023004"/>
    </source>
</evidence>
<accession>A0A370NWX2</accession>
<dbReference type="Pfam" id="PF00355">
    <property type="entry name" value="Rieske"/>
    <property type="match status" value="1"/>
</dbReference>
<dbReference type="PROSITE" id="PS00570">
    <property type="entry name" value="RING_HYDROXYL_ALPHA"/>
    <property type="match status" value="1"/>
</dbReference>
<dbReference type="InterPro" id="IPR001663">
    <property type="entry name" value="Rng_hydr_dOase-A"/>
</dbReference>
<keyword evidence="5" id="KW-0560">Oxidoreductase</keyword>
<evidence type="ECO:0000313" key="11">
    <source>
        <dbReference type="Proteomes" id="UP000255165"/>
    </source>
</evidence>
<dbReference type="SUPFAM" id="SSF50022">
    <property type="entry name" value="ISP domain"/>
    <property type="match status" value="1"/>
</dbReference>
<proteinExistence type="inferred from homology"/>